<keyword evidence="1" id="KW-1133">Transmembrane helix</keyword>
<name>A0A2P6CFR7_9FLAO</name>
<feature type="domain" description="Glycosyltransferase subfamily 4-like N-terminal" evidence="3">
    <location>
        <begin position="2"/>
        <end position="171"/>
    </location>
</feature>
<evidence type="ECO:0000313" key="4">
    <source>
        <dbReference type="EMBL" id="PQJ73734.1"/>
    </source>
</evidence>
<dbReference type="InterPro" id="IPR001296">
    <property type="entry name" value="Glyco_trans_1"/>
</dbReference>
<comment type="caution">
    <text evidence="4">The sequence shown here is derived from an EMBL/GenBank/DDBJ whole genome shotgun (WGS) entry which is preliminary data.</text>
</comment>
<evidence type="ECO:0000259" key="3">
    <source>
        <dbReference type="Pfam" id="PF13579"/>
    </source>
</evidence>
<accession>A0A2P6CFR7</accession>
<reference evidence="4 5" key="1">
    <citation type="submission" date="2016-12" db="EMBL/GenBank/DDBJ databases">
        <title>Trade-off between light-utilization and light-protection in marine flavobacteria.</title>
        <authorList>
            <person name="Kumagai Y."/>
            <person name="Yoshizawa S."/>
            <person name="Kogure K."/>
            <person name="Iwasaki W."/>
        </authorList>
    </citation>
    <scope>NUCLEOTIDE SEQUENCE [LARGE SCALE GENOMIC DNA]</scope>
    <source>
        <strain evidence="4 5">KCTC 12100</strain>
    </source>
</reference>
<dbReference type="SUPFAM" id="SSF53756">
    <property type="entry name" value="UDP-Glycosyltransferase/glycogen phosphorylase"/>
    <property type="match status" value="1"/>
</dbReference>
<evidence type="ECO:0000256" key="1">
    <source>
        <dbReference type="SAM" id="Phobius"/>
    </source>
</evidence>
<dbReference type="CDD" id="cd03794">
    <property type="entry name" value="GT4_WbuB-like"/>
    <property type="match status" value="1"/>
</dbReference>
<dbReference type="Pfam" id="PF13579">
    <property type="entry name" value="Glyco_trans_4_4"/>
    <property type="match status" value="1"/>
</dbReference>
<dbReference type="InterPro" id="IPR028098">
    <property type="entry name" value="Glyco_trans_4-like_N"/>
</dbReference>
<organism evidence="4 5">
    <name type="scientific">Polaribacter butkevichii</name>
    <dbReference type="NCBI Taxonomy" id="218490"/>
    <lineage>
        <taxon>Bacteria</taxon>
        <taxon>Pseudomonadati</taxon>
        <taxon>Bacteroidota</taxon>
        <taxon>Flavobacteriia</taxon>
        <taxon>Flavobacteriales</taxon>
        <taxon>Flavobacteriaceae</taxon>
    </lineage>
</organism>
<keyword evidence="1" id="KW-0812">Transmembrane</keyword>
<gene>
    <name evidence="4" type="ORF">BTO14_08525</name>
</gene>
<dbReference type="GO" id="GO:0016757">
    <property type="term" value="F:glycosyltransferase activity"/>
    <property type="evidence" value="ECO:0007669"/>
    <property type="project" value="InterPro"/>
</dbReference>
<dbReference type="EMBL" id="MSCK01000001">
    <property type="protein sequence ID" value="PQJ73734.1"/>
    <property type="molecule type" value="Genomic_DNA"/>
</dbReference>
<evidence type="ECO:0000259" key="2">
    <source>
        <dbReference type="Pfam" id="PF00534"/>
    </source>
</evidence>
<feature type="domain" description="Glycosyl transferase family 1" evidence="2">
    <location>
        <begin position="205"/>
        <end position="345"/>
    </location>
</feature>
<protein>
    <recommendedName>
        <fullName evidence="6">Glycosyltransferase WbuB</fullName>
    </recommendedName>
</protein>
<sequence>MGAAANRIKNLAEGLKNKGNKVTVICPLPNYPKGKIFEKYSRKFFVKENIEEITVKRYWIFPSKSKNAIVRLFSMLSFAWSFWFSIFSLVRKKPDVFIIQSPPLLVALSGLLLSKVLGCKNILNVSDIWPLSALELEVIKKGFFYSFLEKIEKTNYKLADKIIGQSEEIITHIKAVITKEFLVYRNVPVYREYDVKEKSRGNLKIVYAGLLGYAQGILKICDEINFKELGVELHIYGAGMEENEIKEFAANADNNVFFYGVRTASEIKDEIRKYDIGFVPLKNKIYGAVPSKIFELMQLGIPILYVGSGEAVELIKNQKLGVFSDPNDVKRLKANISFFKEMNNSDYIMYSKNNINAHLNEFNLELQMEKFQNFI</sequence>
<evidence type="ECO:0008006" key="6">
    <source>
        <dbReference type="Google" id="ProtNLM"/>
    </source>
</evidence>
<proteinExistence type="predicted"/>
<dbReference type="Proteomes" id="UP000247345">
    <property type="component" value="Unassembled WGS sequence"/>
</dbReference>
<evidence type="ECO:0000313" key="5">
    <source>
        <dbReference type="Proteomes" id="UP000247345"/>
    </source>
</evidence>
<feature type="transmembrane region" description="Helical" evidence="1">
    <location>
        <begin position="68"/>
        <end position="90"/>
    </location>
</feature>
<keyword evidence="5" id="KW-1185">Reference proteome</keyword>
<dbReference type="Pfam" id="PF00534">
    <property type="entry name" value="Glycos_transf_1"/>
    <property type="match status" value="1"/>
</dbReference>
<keyword evidence="1" id="KW-0472">Membrane</keyword>
<dbReference type="Gene3D" id="3.40.50.2000">
    <property type="entry name" value="Glycogen Phosphorylase B"/>
    <property type="match status" value="2"/>
</dbReference>
<dbReference type="AlphaFoldDB" id="A0A2P6CFR7"/>
<dbReference type="PANTHER" id="PTHR12526">
    <property type="entry name" value="GLYCOSYLTRANSFERASE"/>
    <property type="match status" value="1"/>
</dbReference>
<dbReference type="PANTHER" id="PTHR12526:SF630">
    <property type="entry name" value="GLYCOSYLTRANSFERASE"/>
    <property type="match status" value="1"/>
</dbReference>